<keyword evidence="4" id="KW-1185">Reference proteome</keyword>
<evidence type="ECO:0000256" key="1">
    <source>
        <dbReference type="SAM" id="MobiDB-lite"/>
    </source>
</evidence>
<dbReference type="InterPro" id="IPR003961">
    <property type="entry name" value="FN3_dom"/>
</dbReference>
<dbReference type="PANTHER" id="PTHR24099:SF11">
    <property type="entry name" value="FIBRONECTIN TYPE III DOMAIN-CONTAINING 3BA-RELATED"/>
    <property type="match status" value="1"/>
</dbReference>
<dbReference type="InterPro" id="IPR050617">
    <property type="entry name" value="E3_ligase_FN3/SPRY"/>
</dbReference>
<dbReference type="STRING" id="6205.A0A0R3WP83"/>
<evidence type="ECO:0000313" key="4">
    <source>
        <dbReference type="Proteomes" id="UP000274429"/>
    </source>
</evidence>
<dbReference type="PANTHER" id="PTHR24099">
    <property type="entry name" value="E3 UBIQUITIN-PROTEIN LIGASE TRIM36-RELATED"/>
    <property type="match status" value="1"/>
</dbReference>
<dbReference type="InterPro" id="IPR036116">
    <property type="entry name" value="FN3_sf"/>
</dbReference>
<evidence type="ECO:0000313" key="5">
    <source>
        <dbReference type="WBParaSite" id="TTAC_0000257101-mRNA-1"/>
    </source>
</evidence>
<feature type="region of interest" description="Disordered" evidence="1">
    <location>
        <begin position="22"/>
        <end position="49"/>
    </location>
</feature>
<evidence type="ECO:0000259" key="2">
    <source>
        <dbReference type="PROSITE" id="PS50853"/>
    </source>
</evidence>
<proteinExistence type="predicted"/>
<sequence>MPVSAYRLEILMPKFPTSILRKHSVHQQQQNKKESLHRPHPTGDSEEINSPKIWGPVCWPWVIASSDNNAFVCVPPSNYVLQPPTSSIYSLGKVNDVPQLPFRAPSSADPIDNWGEEHNAAVASSLCFSESSDNEATNTSSAWYVIYEGRCKELAVCNLTPGQSFQFRVRASSHRRSVPTQPHIRTFDSSNHIPWGHASASPLKVTTPAVPPINPPSNLRLFGHSKPTELSFTWDPPASNGGAPILAYELWQSLCDPISGSPIKTTSWSETPLVMGITSSESMQDLHAEMEPIHPSSSSVAATEPVGALSAPGSVTSSPQHQTSVATRSRLVFAGIENNCEVRGLLSGQLFAFRVRARNSTGWSEWSEWSTFATAPSPPSALGAPPRVQPTSAISALVSWEEVEQTNGAPITEYHVEWQSSVVEPSQTCTPSGRENDEGSLLTTETDNVSRSRNLTSCSPSVEMSKCLNDGFQMVRFRQLSLFFI</sequence>
<organism evidence="5">
    <name type="scientific">Hydatigena taeniaeformis</name>
    <name type="common">Feline tapeworm</name>
    <name type="synonym">Taenia taeniaeformis</name>
    <dbReference type="NCBI Taxonomy" id="6205"/>
    <lineage>
        <taxon>Eukaryota</taxon>
        <taxon>Metazoa</taxon>
        <taxon>Spiralia</taxon>
        <taxon>Lophotrochozoa</taxon>
        <taxon>Platyhelminthes</taxon>
        <taxon>Cestoda</taxon>
        <taxon>Eucestoda</taxon>
        <taxon>Cyclophyllidea</taxon>
        <taxon>Taeniidae</taxon>
        <taxon>Hydatigera</taxon>
    </lineage>
</organism>
<evidence type="ECO:0000313" key="3">
    <source>
        <dbReference type="EMBL" id="VDM20449.1"/>
    </source>
</evidence>
<feature type="compositionally biased region" description="Polar residues" evidence="1">
    <location>
        <begin position="441"/>
        <end position="454"/>
    </location>
</feature>
<accession>A0A0R3WP83</accession>
<feature type="domain" description="Fibronectin type-III" evidence="2">
    <location>
        <begin position="282"/>
        <end position="377"/>
    </location>
</feature>
<reference evidence="5" key="1">
    <citation type="submission" date="2017-02" db="UniProtKB">
        <authorList>
            <consortium name="WormBaseParasite"/>
        </authorList>
    </citation>
    <scope>IDENTIFICATION</scope>
</reference>
<dbReference type="OrthoDB" id="443915at2759"/>
<dbReference type="Gene3D" id="2.60.40.10">
    <property type="entry name" value="Immunoglobulins"/>
    <property type="match status" value="2"/>
</dbReference>
<dbReference type="InterPro" id="IPR013783">
    <property type="entry name" value="Ig-like_fold"/>
</dbReference>
<dbReference type="CDD" id="cd00063">
    <property type="entry name" value="FN3"/>
    <property type="match status" value="2"/>
</dbReference>
<dbReference type="WBParaSite" id="TTAC_0000257101-mRNA-1">
    <property type="protein sequence ID" value="TTAC_0000257101-mRNA-1"/>
    <property type="gene ID" value="TTAC_0000257101"/>
</dbReference>
<name>A0A0R3WP83_HYDTA</name>
<dbReference type="SUPFAM" id="SSF49265">
    <property type="entry name" value="Fibronectin type III"/>
    <property type="match status" value="2"/>
</dbReference>
<reference evidence="3 4" key="2">
    <citation type="submission" date="2018-11" db="EMBL/GenBank/DDBJ databases">
        <authorList>
            <consortium name="Pathogen Informatics"/>
        </authorList>
    </citation>
    <scope>NUCLEOTIDE SEQUENCE [LARGE SCALE GENOMIC DNA]</scope>
</reference>
<dbReference type="PROSITE" id="PS50853">
    <property type="entry name" value="FN3"/>
    <property type="match status" value="1"/>
</dbReference>
<dbReference type="EMBL" id="UYWX01001208">
    <property type="protein sequence ID" value="VDM20449.1"/>
    <property type="molecule type" value="Genomic_DNA"/>
</dbReference>
<dbReference type="SMART" id="SM00060">
    <property type="entry name" value="FN3"/>
    <property type="match status" value="1"/>
</dbReference>
<dbReference type="AlphaFoldDB" id="A0A0R3WP83"/>
<gene>
    <name evidence="3" type="ORF">TTAC_LOCUS2558</name>
</gene>
<feature type="compositionally biased region" description="Basic and acidic residues" evidence="1">
    <location>
        <begin position="31"/>
        <end position="43"/>
    </location>
</feature>
<feature type="region of interest" description="Disordered" evidence="1">
    <location>
        <begin position="426"/>
        <end position="454"/>
    </location>
</feature>
<dbReference type="Proteomes" id="UP000274429">
    <property type="component" value="Unassembled WGS sequence"/>
</dbReference>
<protein>
    <submittedName>
        <fullName evidence="5">Fibronectin type-III domain-containing protein</fullName>
    </submittedName>
</protein>